<proteinExistence type="predicted"/>
<sequence length="222" mass="25962">MMTYRRMRRCRKDLKTMDWPKSAGTTGIQAQTGHLSAMNVRIEMTTPHSVSTVRMTKLENLMKMRQSGRTNPQRLEIHRRLMYSLQSTRSIGIPWLIQAQKSGSAVRLAKNARFVSEERVVKPNLTLMRYNRGRHHSYYPQADLNFHVRNLPEPNQLVSCPKLYTVCLESTFSILPFHRLGRLSRHQETTEPSNRSYCLTVETPFVSQQLPSAKRLRQMFRE</sequence>
<gene>
    <name evidence="1" type="ORF">B0J13DRAFT_195621</name>
</gene>
<dbReference type="EMBL" id="JAGMUU010000030">
    <property type="protein sequence ID" value="KAH7119511.1"/>
    <property type="molecule type" value="Genomic_DNA"/>
</dbReference>
<organism evidence="1 2">
    <name type="scientific">Dactylonectria estremocensis</name>
    <dbReference type="NCBI Taxonomy" id="1079267"/>
    <lineage>
        <taxon>Eukaryota</taxon>
        <taxon>Fungi</taxon>
        <taxon>Dikarya</taxon>
        <taxon>Ascomycota</taxon>
        <taxon>Pezizomycotina</taxon>
        <taxon>Sordariomycetes</taxon>
        <taxon>Hypocreomycetidae</taxon>
        <taxon>Hypocreales</taxon>
        <taxon>Nectriaceae</taxon>
        <taxon>Dactylonectria</taxon>
    </lineage>
</organism>
<dbReference type="AlphaFoldDB" id="A0A9P9DHW2"/>
<dbReference type="Proteomes" id="UP000717696">
    <property type="component" value="Unassembled WGS sequence"/>
</dbReference>
<keyword evidence="2" id="KW-1185">Reference proteome</keyword>
<evidence type="ECO:0000313" key="1">
    <source>
        <dbReference type="EMBL" id="KAH7119511.1"/>
    </source>
</evidence>
<protein>
    <submittedName>
        <fullName evidence="1">Uncharacterized protein</fullName>
    </submittedName>
</protein>
<accession>A0A9P9DHW2</accession>
<reference evidence="1" key="1">
    <citation type="journal article" date="2021" name="Nat. Commun.">
        <title>Genetic determinants of endophytism in the Arabidopsis root mycobiome.</title>
        <authorList>
            <person name="Mesny F."/>
            <person name="Miyauchi S."/>
            <person name="Thiergart T."/>
            <person name="Pickel B."/>
            <person name="Atanasova L."/>
            <person name="Karlsson M."/>
            <person name="Huettel B."/>
            <person name="Barry K.W."/>
            <person name="Haridas S."/>
            <person name="Chen C."/>
            <person name="Bauer D."/>
            <person name="Andreopoulos W."/>
            <person name="Pangilinan J."/>
            <person name="LaButti K."/>
            <person name="Riley R."/>
            <person name="Lipzen A."/>
            <person name="Clum A."/>
            <person name="Drula E."/>
            <person name="Henrissat B."/>
            <person name="Kohler A."/>
            <person name="Grigoriev I.V."/>
            <person name="Martin F.M."/>
            <person name="Hacquard S."/>
        </authorList>
    </citation>
    <scope>NUCLEOTIDE SEQUENCE</scope>
    <source>
        <strain evidence="1">MPI-CAGE-AT-0021</strain>
    </source>
</reference>
<evidence type="ECO:0000313" key="2">
    <source>
        <dbReference type="Proteomes" id="UP000717696"/>
    </source>
</evidence>
<name>A0A9P9DHW2_9HYPO</name>
<comment type="caution">
    <text evidence="1">The sequence shown here is derived from an EMBL/GenBank/DDBJ whole genome shotgun (WGS) entry which is preliminary data.</text>
</comment>